<evidence type="ECO:0000313" key="3">
    <source>
        <dbReference type="Proteomes" id="UP000740830"/>
    </source>
</evidence>
<keyword evidence="1" id="KW-1133">Transmembrane helix</keyword>
<dbReference type="InterPro" id="IPR001712">
    <property type="entry name" value="T3SS_FHIPEP"/>
</dbReference>
<dbReference type="PANTHER" id="PTHR30161">
    <property type="entry name" value="FLAGELLAR EXPORT PROTEIN, MEMBRANE FLHA SUBUNIT-RELATED"/>
    <property type="match status" value="1"/>
</dbReference>
<comment type="function">
    <text evidence="1">Required for formation of the rod structure of the flagellar apparatus. Together with FliI and FliH, may constitute the export apparatus of flagellin.</text>
</comment>
<keyword evidence="2" id="KW-0282">Flagellum</keyword>
<comment type="caution">
    <text evidence="1">Lacks conserved residue(s) required for the propagation of feature annotation.</text>
</comment>
<comment type="similarity">
    <text evidence="1">Belongs to the FHIPEP (flagella/HR/invasion proteins export pore) family.</text>
</comment>
<dbReference type="Pfam" id="PF00771">
    <property type="entry name" value="FHIPEP"/>
    <property type="match status" value="1"/>
</dbReference>
<sequence length="690" mass="76024">MLAEKKKYSFDIRTKYDVIVAIGVISIVMMIIIPLPAWILDILLALNITISVVIMLLTLFTTEVLEFSAFPTMLLITTLFRLGLNISSTRLILSDAYAGEIINAFGNFVVRGNYVVGIIIFLIIIIIQFVVITNGAGRVSEVSARFTLDAMPGKQMSIDADLNAGLIDEMQAKDRRKKLQQEADFYGAMDGASKFVKGDAIAGIIVTIINILGGIIIGVVMLKMDASTAAKTFVSLTVGDGLVSQIPALLISTASGILVTRSGSEENFGNIIVKQLTAFPKVLALASATLFFFAIIPGLPTFTFLFLAVAVGALAYALYKEANEKVVMAMETEQAEITETERREPEDVMNLINVEPIEVEMGYGLIPLADESTGGDLLQRISSVRRQCAIEMGIVVQPIRIRDNLQLKTNEYVFKIRGTIIQSGELMPNMILCMDPSNENLDIAGIKTVEPTFGLPANWINKDQREDAEIKGYTVVDPTTVMVTHLTETIKAHAHELLGRQEVKMIIDSVKERYNTVVEELIPDLMTIGEVQKVLQNLLREKVPIKDMVTILESLADNSKNTKDIELLTEYVRFSLGRTICNAFIDENRTITVATLDPSIEDIVSNNIQKTMSGSFPAVDPDTTGRILTAIRNVLDTVYFYDNQPVILVSPKIRPAFRKLIEMVYSNIAIISLNEIPNDVEIKAEGVVSI</sequence>
<keyword evidence="1" id="KW-1006">Bacterial flagellum protein export</keyword>
<feature type="transmembrane region" description="Helical" evidence="1">
    <location>
        <begin position="200"/>
        <end position="222"/>
    </location>
</feature>
<feature type="transmembrane region" description="Helical" evidence="1">
    <location>
        <begin position="113"/>
        <end position="136"/>
    </location>
</feature>
<comment type="subcellular location">
    <subcellularLocation>
        <location evidence="1">Cell membrane</location>
        <topology evidence="1">Multi-pass membrane protein</topology>
    </subcellularLocation>
</comment>
<name>A0ABS6BZA5_9CLOT</name>
<dbReference type="PANTHER" id="PTHR30161:SF1">
    <property type="entry name" value="FLAGELLAR BIOSYNTHESIS PROTEIN FLHA-RELATED"/>
    <property type="match status" value="1"/>
</dbReference>
<dbReference type="Proteomes" id="UP000740830">
    <property type="component" value="Unassembled WGS sequence"/>
</dbReference>
<keyword evidence="1" id="KW-0472">Membrane</keyword>
<keyword evidence="2" id="KW-0966">Cell projection</keyword>
<keyword evidence="2" id="KW-0969">Cilium</keyword>
<keyword evidence="1" id="KW-0813">Transport</keyword>
<evidence type="ECO:0000256" key="1">
    <source>
        <dbReference type="RuleBase" id="RU364093"/>
    </source>
</evidence>
<feature type="transmembrane region" description="Helical" evidence="1">
    <location>
        <begin position="72"/>
        <end position="93"/>
    </location>
</feature>
<accession>A0ABS6BZA5</accession>
<comment type="caution">
    <text evidence="2">The sequence shown here is derived from an EMBL/GenBank/DDBJ whole genome shotgun (WGS) entry which is preliminary data.</text>
</comment>
<dbReference type="PROSITE" id="PS00994">
    <property type="entry name" value="FHIPEP"/>
    <property type="match status" value="1"/>
</dbReference>
<evidence type="ECO:0000313" key="2">
    <source>
        <dbReference type="EMBL" id="MBU3218567.1"/>
    </source>
</evidence>
<feature type="transmembrane region" description="Helical" evidence="1">
    <location>
        <begin position="16"/>
        <end position="36"/>
    </location>
</feature>
<dbReference type="RefSeq" id="WP_216130940.1">
    <property type="nucleotide sequence ID" value="NZ_JAHLDG010000001.1"/>
</dbReference>
<dbReference type="PIRSF" id="PIRSF005419">
    <property type="entry name" value="FlhA"/>
    <property type="match status" value="1"/>
</dbReference>
<organism evidence="2 3">
    <name type="scientific">Clostridium algidicarnis</name>
    <dbReference type="NCBI Taxonomy" id="37659"/>
    <lineage>
        <taxon>Bacteria</taxon>
        <taxon>Bacillati</taxon>
        <taxon>Bacillota</taxon>
        <taxon>Clostridia</taxon>
        <taxon>Eubacteriales</taxon>
        <taxon>Clostridiaceae</taxon>
        <taxon>Clostridium</taxon>
    </lineage>
</organism>
<dbReference type="InterPro" id="IPR025505">
    <property type="entry name" value="FHIPEP_CS"/>
</dbReference>
<feature type="transmembrane region" description="Helical" evidence="1">
    <location>
        <begin position="42"/>
        <end position="60"/>
    </location>
</feature>
<protein>
    <recommendedName>
        <fullName evidence="1">Flagellar biosynthesis protein FlhA</fullName>
    </recommendedName>
</protein>
<keyword evidence="1" id="KW-1003">Cell membrane</keyword>
<gene>
    <name evidence="1 2" type="primary">flhA</name>
    <name evidence="2" type="ORF">KPL27_00395</name>
</gene>
<reference evidence="2 3" key="1">
    <citation type="submission" date="2021-06" db="EMBL/GenBank/DDBJ databases">
        <title>Clostridia strains as spoilage organisms.</title>
        <authorList>
            <person name="Wambui J."/>
            <person name="Stephan R."/>
            <person name="Stevens M.J.A."/>
        </authorList>
    </citation>
    <scope>NUCLEOTIDE SEQUENCE [LARGE SCALE GENOMIC DNA]</scope>
    <source>
        <strain evidence="2 3">CM013</strain>
    </source>
</reference>
<keyword evidence="1" id="KW-0812">Transmembrane</keyword>
<keyword evidence="1" id="KW-1005">Bacterial flagellum biogenesis</keyword>
<proteinExistence type="inferred from homology"/>
<dbReference type="InterPro" id="IPR006301">
    <property type="entry name" value="FlhA"/>
</dbReference>
<dbReference type="EMBL" id="JAHLDG010000001">
    <property type="protein sequence ID" value="MBU3218567.1"/>
    <property type="molecule type" value="Genomic_DNA"/>
</dbReference>
<dbReference type="NCBIfam" id="TIGR01398">
    <property type="entry name" value="FlhA"/>
    <property type="match status" value="1"/>
</dbReference>
<keyword evidence="1" id="KW-0653">Protein transport</keyword>
<keyword evidence="3" id="KW-1185">Reference proteome</keyword>